<sequence length="168" mass="19029">HSLRMTPEHTRMGRLVAGPVCAEMEMVDAAYISVKPSKEARSKFYTCAIYGQTDFDQTSASEWPNCWNVRQTRYHSIWETILIPAATSRPAWPARDGASLQLKVTLMFFEVLNPKNSLRVTQAETGRRFTDCKVISVVGEHVLISTELSVKAMKPPENHRLAYGDREL</sequence>
<comment type="caution">
    <text evidence="1">The sequence shown here is derived from an EMBL/GenBank/DDBJ whole genome shotgun (WGS) entry which is preliminary data.</text>
</comment>
<protein>
    <submittedName>
        <fullName evidence="1">15203_t:CDS:1</fullName>
    </submittedName>
</protein>
<reference evidence="1" key="1">
    <citation type="submission" date="2021-06" db="EMBL/GenBank/DDBJ databases">
        <authorList>
            <person name="Kallberg Y."/>
            <person name="Tangrot J."/>
            <person name="Rosling A."/>
        </authorList>
    </citation>
    <scope>NUCLEOTIDE SEQUENCE</scope>
    <source>
        <strain evidence="1">CL551</strain>
    </source>
</reference>
<feature type="non-terminal residue" evidence="1">
    <location>
        <position position="168"/>
    </location>
</feature>
<name>A0A9N9BNB4_9GLOM</name>
<evidence type="ECO:0000313" key="1">
    <source>
        <dbReference type="EMBL" id="CAG8570421.1"/>
    </source>
</evidence>
<keyword evidence="2" id="KW-1185">Reference proteome</keyword>
<proteinExistence type="predicted"/>
<organism evidence="1 2">
    <name type="scientific">Acaulospora morrowiae</name>
    <dbReference type="NCBI Taxonomy" id="94023"/>
    <lineage>
        <taxon>Eukaryota</taxon>
        <taxon>Fungi</taxon>
        <taxon>Fungi incertae sedis</taxon>
        <taxon>Mucoromycota</taxon>
        <taxon>Glomeromycotina</taxon>
        <taxon>Glomeromycetes</taxon>
        <taxon>Diversisporales</taxon>
        <taxon>Acaulosporaceae</taxon>
        <taxon>Acaulospora</taxon>
    </lineage>
</organism>
<accession>A0A9N9BNB4</accession>
<dbReference type="Proteomes" id="UP000789342">
    <property type="component" value="Unassembled WGS sequence"/>
</dbReference>
<evidence type="ECO:0000313" key="2">
    <source>
        <dbReference type="Proteomes" id="UP000789342"/>
    </source>
</evidence>
<gene>
    <name evidence="1" type="ORF">AMORRO_LOCUS6441</name>
</gene>
<dbReference type="EMBL" id="CAJVPV010004293">
    <property type="protein sequence ID" value="CAG8570421.1"/>
    <property type="molecule type" value="Genomic_DNA"/>
</dbReference>
<dbReference type="AlphaFoldDB" id="A0A9N9BNB4"/>